<dbReference type="InterPro" id="IPR000322">
    <property type="entry name" value="Glyco_hydro_31_TIM"/>
</dbReference>
<evidence type="ECO:0000313" key="6">
    <source>
        <dbReference type="Proteomes" id="UP000001357"/>
    </source>
</evidence>
<dbReference type="STRING" id="81824.A9UP93"/>
<organism evidence="5 6">
    <name type="scientific">Monosiga brevicollis</name>
    <name type="common">Choanoflagellate</name>
    <dbReference type="NCBI Taxonomy" id="81824"/>
    <lineage>
        <taxon>Eukaryota</taxon>
        <taxon>Choanoflagellata</taxon>
        <taxon>Craspedida</taxon>
        <taxon>Salpingoecidae</taxon>
        <taxon>Monosiga</taxon>
    </lineage>
</organism>
<dbReference type="RefSeq" id="XP_001742142.1">
    <property type="nucleotide sequence ID" value="XM_001742090.1"/>
</dbReference>
<dbReference type="GO" id="GO:0004553">
    <property type="term" value="F:hydrolase activity, hydrolyzing O-glycosyl compounds"/>
    <property type="evidence" value="ECO:0000318"/>
    <property type="project" value="GO_Central"/>
</dbReference>
<gene>
    <name evidence="5" type="ORF">MONBRDRAFT_30788</name>
</gene>
<dbReference type="AlphaFoldDB" id="A9UP93"/>
<sequence>MVQVAGGARLRASSAAGPLCLALLLLVGPAVCQEMFCNNPAGVGLAASDTVVTLTGAPSDWVRMGIGSRDNPTPSFEAISNPFVIGKPSFPLAKECNEDRLSVSTGSTTLTVNLDTMNWTLSTADNVRLLSSNNLFQISDTSTVVYLGPSRGAIYGSRLPAYEESTSLTASAGLVRAATNSADLPSFWHSQGYSVFLITQSGSKGDSPNSLPLSWLVSPDSGLLSASAPALRFDIYLRAAADLDDHMRGLYRLIGPPVLPPLPAFGLLLTQSGEFSAGGSAFAVVRDMRSAGVPLDGFFANYQWYAAQSDSSVGLNGTNSPDFGFNAGYFVSNFSIDLDYFAQQHVFFGGQRWPRLINASDLAKARDLGCVAGDSRALVLDTGACQTQFHDWMQAYDGTGVSGFWNLGPDPSSNYTYSLLEAVQQRAALSSPALTLGLTSTFVPGLEQVGYATTGWDVPSTWDGLQRVVVMMLNLVTAGQPMVAPAMLGDDVNVDSTLLVRFYQASVFFPLMRVQLTVGDPTQWPLPQNSDGLLQAAVRLRYQWLPYMYSTYYAFTQGDHAPVRTIVTSCQGSTSCLFADTNQWFWGRVLVVPALSENGLATSYLPPSSPRWFVFNTTTTLATGSHPVSIQVDEVKLYVPPATIIFLGDDSISNVYATPTQELRVHVYAGGDASMEYVEPHRNGSTLHISFTWLEKYQILQWQLVNGTEALDSRYLLIRVMAFYDDLSAPIVSYLRTFVANGYVSFQEDHAKALAHGQHKAGRRVVHFQQLAPGTAQD</sequence>
<proteinExistence type="inferred from homology"/>
<keyword evidence="2" id="KW-0326">Glycosidase</keyword>
<comment type="similarity">
    <text evidence="1 2">Belongs to the glycosyl hydrolase 31 family.</text>
</comment>
<dbReference type="SUPFAM" id="SSF51445">
    <property type="entry name" value="(Trans)glycosidases"/>
    <property type="match status" value="1"/>
</dbReference>
<reference evidence="5 6" key="1">
    <citation type="journal article" date="2008" name="Nature">
        <title>The genome of the choanoflagellate Monosiga brevicollis and the origin of metazoans.</title>
        <authorList>
            <consortium name="JGI Sequencing"/>
            <person name="King N."/>
            <person name="Westbrook M.J."/>
            <person name="Young S.L."/>
            <person name="Kuo A."/>
            <person name="Abedin M."/>
            <person name="Chapman J."/>
            <person name="Fairclough S."/>
            <person name="Hellsten U."/>
            <person name="Isogai Y."/>
            <person name="Letunic I."/>
            <person name="Marr M."/>
            <person name="Pincus D."/>
            <person name="Putnam N."/>
            <person name="Rokas A."/>
            <person name="Wright K.J."/>
            <person name="Zuzow R."/>
            <person name="Dirks W."/>
            <person name="Good M."/>
            <person name="Goodstein D."/>
            <person name="Lemons D."/>
            <person name="Li W."/>
            <person name="Lyons J.B."/>
            <person name="Morris A."/>
            <person name="Nichols S."/>
            <person name="Richter D.J."/>
            <person name="Salamov A."/>
            <person name="Bork P."/>
            <person name="Lim W.A."/>
            <person name="Manning G."/>
            <person name="Miller W.T."/>
            <person name="McGinnis W."/>
            <person name="Shapiro H."/>
            <person name="Tjian R."/>
            <person name="Grigoriev I.V."/>
            <person name="Rokhsar D."/>
        </authorList>
    </citation>
    <scope>NUCLEOTIDE SEQUENCE [LARGE SCALE GENOMIC DNA]</scope>
    <source>
        <strain evidence="6">MX1 / ATCC 50154</strain>
    </source>
</reference>
<evidence type="ECO:0000256" key="1">
    <source>
        <dbReference type="ARBA" id="ARBA00007806"/>
    </source>
</evidence>
<dbReference type="GeneID" id="5887482"/>
<dbReference type="Gene3D" id="3.20.20.80">
    <property type="entry name" value="Glycosidases"/>
    <property type="match status" value="1"/>
</dbReference>
<feature type="chain" id="PRO_5002742338" description="Glycoside hydrolase family 31 TIM barrel domain-containing protein" evidence="3">
    <location>
        <begin position="33"/>
        <end position="778"/>
    </location>
</feature>
<feature type="signal peptide" evidence="3">
    <location>
        <begin position="1"/>
        <end position="32"/>
    </location>
</feature>
<dbReference type="OMA" id="GHAVCAD"/>
<dbReference type="Pfam" id="PF01055">
    <property type="entry name" value="Glyco_hydro_31_2nd"/>
    <property type="match status" value="1"/>
</dbReference>
<dbReference type="KEGG" id="mbr:MONBRDRAFT_30788"/>
<feature type="domain" description="Glycoside hydrolase family 31 TIM barrel" evidence="4">
    <location>
        <begin position="415"/>
        <end position="550"/>
    </location>
</feature>
<dbReference type="Proteomes" id="UP000001357">
    <property type="component" value="Unassembled WGS sequence"/>
</dbReference>
<evidence type="ECO:0000259" key="4">
    <source>
        <dbReference type="Pfam" id="PF01055"/>
    </source>
</evidence>
<protein>
    <recommendedName>
        <fullName evidence="4">Glycoside hydrolase family 31 TIM barrel domain-containing protein</fullName>
    </recommendedName>
</protein>
<dbReference type="InParanoid" id="A9UP93"/>
<evidence type="ECO:0000256" key="3">
    <source>
        <dbReference type="SAM" id="SignalP"/>
    </source>
</evidence>
<dbReference type="PANTHER" id="PTHR22762">
    <property type="entry name" value="ALPHA-GLUCOSIDASE"/>
    <property type="match status" value="1"/>
</dbReference>
<name>A9UP93_MONBE</name>
<accession>A9UP93</accession>
<keyword evidence="2" id="KW-0378">Hydrolase</keyword>
<dbReference type="EMBL" id="CH991543">
    <property type="protein sequence ID" value="EDQ92380.1"/>
    <property type="molecule type" value="Genomic_DNA"/>
</dbReference>
<evidence type="ECO:0000256" key="2">
    <source>
        <dbReference type="RuleBase" id="RU361185"/>
    </source>
</evidence>
<dbReference type="InterPro" id="IPR017853">
    <property type="entry name" value="GH"/>
</dbReference>
<keyword evidence="6" id="KW-1185">Reference proteome</keyword>
<dbReference type="eggNOG" id="KOG1066">
    <property type="taxonomic scope" value="Eukaryota"/>
</dbReference>
<keyword evidence="3" id="KW-0732">Signal</keyword>
<dbReference type="GO" id="GO:0005975">
    <property type="term" value="P:carbohydrate metabolic process"/>
    <property type="evidence" value="ECO:0007669"/>
    <property type="project" value="InterPro"/>
</dbReference>
<evidence type="ECO:0000313" key="5">
    <source>
        <dbReference type="EMBL" id="EDQ92380.1"/>
    </source>
</evidence>
<dbReference type="PANTHER" id="PTHR22762:SF133">
    <property type="entry name" value="P-TYPE DOMAIN-CONTAINING PROTEIN"/>
    <property type="match status" value="1"/>
</dbReference>